<name>A0A2P2N8C1_RHIMU</name>
<dbReference type="AlphaFoldDB" id="A0A2P2N8C1"/>
<feature type="transmembrane region" description="Helical" evidence="1">
    <location>
        <begin position="30"/>
        <end position="51"/>
    </location>
</feature>
<organism evidence="2">
    <name type="scientific">Rhizophora mucronata</name>
    <name type="common">Asiatic mangrove</name>
    <dbReference type="NCBI Taxonomy" id="61149"/>
    <lineage>
        <taxon>Eukaryota</taxon>
        <taxon>Viridiplantae</taxon>
        <taxon>Streptophyta</taxon>
        <taxon>Embryophyta</taxon>
        <taxon>Tracheophyta</taxon>
        <taxon>Spermatophyta</taxon>
        <taxon>Magnoliopsida</taxon>
        <taxon>eudicotyledons</taxon>
        <taxon>Gunneridae</taxon>
        <taxon>Pentapetalae</taxon>
        <taxon>rosids</taxon>
        <taxon>fabids</taxon>
        <taxon>Malpighiales</taxon>
        <taxon>Rhizophoraceae</taxon>
        <taxon>Rhizophora</taxon>
    </lineage>
</organism>
<dbReference type="EMBL" id="GGEC01058219">
    <property type="protein sequence ID" value="MBX38703.1"/>
    <property type="molecule type" value="Transcribed_RNA"/>
</dbReference>
<keyword evidence="1" id="KW-0472">Membrane</keyword>
<proteinExistence type="predicted"/>
<accession>A0A2P2N8C1</accession>
<keyword evidence="1" id="KW-1133">Transmembrane helix</keyword>
<evidence type="ECO:0000256" key="1">
    <source>
        <dbReference type="SAM" id="Phobius"/>
    </source>
</evidence>
<sequence length="54" mass="6606">MILYLCSHFVFRYCSIASNRFTRNGKIQSFCIDLFLFLQLFPMPLIFQYFWVLL</sequence>
<keyword evidence="1" id="KW-0812">Transmembrane</keyword>
<reference evidence="2" key="1">
    <citation type="submission" date="2018-02" db="EMBL/GenBank/DDBJ databases">
        <title>Rhizophora mucronata_Transcriptome.</title>
        <authorList>
            <person name="Meera S.P."/>
            <person name="Sreeshan A."/>
            <person name="Augustine A."/>
        </authorList>
    </citation>
    <scope>NUCLEOTIDE SEQUENCE</scope>
    <source>
        <tissue evidence="2">Leaf</tissue>
    </source>
</reference>
<protein>
    <submittedName>
        <fullName evidence="2">Uncharacterized protein</fullName>
    </submittedName>
</protein>
<evidence type="ECO:0000313" key="2">
    <source>
        <dbReference type="EMBL" id="MBX38703.1"/>
    </source>
</evidence>